<organism evidence="16">
    <name type="scientific">Aerophobetes bacterium</name>
    <dbReference type="NCBI Taxonomy" id="2030807"/>
    <lineage>
        <taxon>Bacteria</taxon>
        <taxon>Candidatus Aerophobota</taxon>
    </lineage>
</organism>
<evidence type="ECO:0000256" key="6">
    <source>
        <dbReference type="ARBA" id="ARBA00023002"/>
    </source>
</evidence>
<keyword evidence="8 13" id="KW-0457">Lysine biosynthesis</keyword>
<dbReference type="Gene3D" id="3.40.50.720">
    <property type="entry name" value="NAD(P)-binding Rossmann-like Domain"/>
    <property type="match status" value="1"/>
</dbReference>
<dbReference type="Gene3D" id="3.30.360.10">
    <property type="entry name" value="Dihydrodipicolinate Reductase, domain 2"/>
    <property type="match status" value="1"/>
</dbReference>
<comment type="catalytic activity">
    <reaction evidence="12 13">
        <text>(S)-2,3,4,5-tetrahydrodipicolinate + NAD(+) + H2O = (2S,4S)-4-hydroxy-2,3,4,5-tetrahydrodipicolinate + NADH + H(+)</text>
        <dbReference type="Rhea" id="RHEA:35323"/>
        <dbReference type="ChEBI" id="CHEBI:15377"/>
        <dbReference type="ChEBI" id="CHEBI:15378"/>
        <dbReference type="ChEBI" id="CHEBI:16845"/>
        <dbReference type="ChEBI" id="CHEBI:57540"/>
        <dbReference type="ChEBI" id="CHEBI:57945"/>
        <dbReference type="ChEBI" id="CHEBI:67139"/>
        <dbReference type="EC" id="1.17.1.8"/>
    </reaction>
</comment>
<keyword evidence="2 13" id="KW-0963">Cytoplasm</keyword>
<feature type="active site" description="Proton donor/acceptor" evidence="13">
    <location>
        <position position="151"/>
    </location>
</feature>
<keyword evidence="4 13" id="KW-0521">NADP</keyword>
<dbReference type="HAMAP" id="MF_00102">
    <property type="entry name" value="DapB"/>
    <property type="match status" value="1"/>
</dbReference>
<dbReference type="GO" id="GO:0019877">
    <property type="term" value="P:diaminopimelate biosynthetic process"/>
    <property type="evidence" value="ECO:0007669"/>
    <property type="project" value="UniProtKB-UniRule"/>
</dbReference>
<dbReference type="AlphaFoldDB" id="A0A7V5LYU2"/>
<dbReference type="GO" id="GO:0050661">
    <property type="term" value="F:NADP binding"/>
    <property type="evidence" value="ECO:0007669"/>
    <property type="project" value="UniProtKB-UniRule"/>
</dbReference>
<comment type="caution">
    <text evidence="13">Was originally thought to be a dihydrodipicolinate reductase (DHDPR), catalyzing the conversion of dihydrodipicolinate to tetrahydrodipicolinate. However, it was shown in E.coli that the substrate of the enzymatic reaction is not dihydrodipicolinate (DHDP) but in fact (2S,4S)-4-hydroxy-2,3,4,5-tetrahydrodipicolinic acid (HTPA), the product released by the DapA-catalyzed reaction.</text>
</comment>
<comment type="function">
    <text evidence="13">Catalyzes the conversion of 4-hydroxy-tetrahydrodipicolinate (HTPA) to tetrahydrodipicolinate.</text>
</comment>
<evidence type="ECO:0000256" key="7">
    <source>
        <dbReference type="ARBA" id="ARBA00023027"/>
    </source>
</evidence>
<dbReference type="GO" id="GO:0005829">
    <property type="term" value="C:cytosol"/>
    <property type="evidence" value="ECO:0007669"/>
    <property type="project" value="TreeGrafter"/>
</dbReference>
<evidence type="ECO:0000256" key="3">
    <source>
        <dbReference type="ARBA" id="ARBA00022605"/>
    </source>
</evidence>
<evidence type="ECO:0000256" key="13">
    <source>
        <dbReference type="HAMAP-Rule" id="MF_00102"/>
    </source>
</evidence>
<reference evidence="16" key="1">
    <citation type="journal article" date="2020" name="mSystems">
        <title>Genome- and Community-Level Interaction Insights into Carbon Utilization and Element Cycling Functions of Hydrothermarchaeota in Hydrothermal Sediment.</title>
        <authorList>
            <person name="Zhou Z."/>
            <person name="Liu Y."/>
            <person name="Xu W."/>
            <person name="Pan J."/>
            <person name="Luo Z.H."/>
            <person name="Li M."/>
        </authorList>
    </citation>
    <scope>NUCLEOTIDE SEQUENCE [LARGE SCALE GENOMIC DNA]</scope>
    <source>
        <strain evidence="16">HyVt-92</strain>
    </source>
</reference>
<feature type="binding site" evidence="13">
    <location>
        <begin position="119"/>
        <end position="122"/>
    </location>
    <ligand>
        <name>NAD(+)</name>
        <dbReference type="ChEBI" id="CHEBI:57540"/>
    </ligand>
</feature>
<evidence type="ECO:0000313" key="16">
    <source>
        <dbReference type="EMBL" id="HHF97890.1"/>
    </source>
</evidence>
<feature type="domain" description="Dihydrodipicolinate reductase C-terminal" evidence="15">
    <location>
        <begin position="125"/>
        <end position="260"/>
    </location>
</feature>
<dbReference type="UniPathway" id="UPA00034">
    <property type="reaction ID" value="UER00018"/>
</dbReference>
<evidence type="ECO:0000259" key="15">
    <source>
        <dbReference type="Pfam" id="PF05173"/>
    </source>
</evidence>
<dbReference type="Pfam" id="PF01113">
    <property type="entry name" value="DapB_N"/>
    <property type="match status" value="1"/>
</dbReference>
<dbReference type="NCBIfam" id="TIGR00036">
    <property type="entry name" value="dapB"/>
    <property type="match status" value="1"/>
</dbReference>
<keyword evidence="7 13" id="KW-0520">NAD</keyword>
<dbReference type="CDD" id="cd02274">
    <property type="entry name" value="DHDPR_N"/>
    <property type="match status" value="1"/>
</dbReference>
<comment type="similarity">
    <text evidence="1 13">Belongs to the DapB family.</text>
</comment>
<accession>A0A7V5LYU2</accession>
<dbReference type="GO" id="GO:0009089">
    <property type="term" value="P:lysine biosynthetic process via diaminopimelate"/>
    <property type="evidence" value="ECO:0007669"/>
    <property type="project" value="UniProtKB-UniRule"/>
</dbReference>
<gene>
    <name evidence="13" type="primary">dapB</name>
    <name evidence="16" type="ORF">ENL39_00155</name>
</gene>
<evidence type="ECO:0000256" key="9">
    <source>
        <dbReference type="ARBA" id="ARBA00037922"/>
    </source>
</evidence>
<keyword evidence="5 13" id="KW-0220">Diaminopimelate biosynthesis</keyword>
<evidence type="ECO:0000256" key="11">
    <source>
        <dbReference type="ARBA" id="ARBA00049080"/>
    </source>
</evidence>
<dbReference type="GO" id="GO:0016726">
    <property type="term" value="F:oxidoreductase activity, acting on CH or CH2 groups, NAD or NADP as acceptor"/>
    <property type="evidence" value="ECO:0007669"/>
    <property type="project" value="UniProtKB-UniRule"/>
</dbReference>
<sequence length="264" mass="29304">MEEKIKIIVCGARGRMGRELISLIQEEKKWELVGAVESPIHPDIGKQISEKVRITSHLEDVIQNEKVVIVEFTNPSATLEHLQTAKEKGMPHVIGTTGFENWQVEEIKKASEKIPILFSPNMSIGINLLFALVKEVANILNDFDKEIIEAHHNLKQDAPSGTALRIAQILAEVQGKDLPKIAVYGRKGIVGKRKKEEIGIHSVRGGTIVGEHTVIFAGEGERLEITHKAESRRIFARGALFAAEFIANKEKGLYDLQDALGIKK</sequence>
<evidence type="ECO:0000259" key="14">
    <source>
        <dbReference type="Pfam" id="PF01113"/>
    </source>
</evidence>
<comment type="subunit">
    <text evidence="13">Homotetramer.</text>
</comment>
<evidence type="ECO:0000256" key="4">
    <source>
        <dbReference type="ARBA" id="ARBA00022857"/>
    </source>
</evidence>
<evidence type="ECO:0000256" key="2">
    <source>
        <dbReference type="ARBA" id="ARBA00022490"/>
    </source>
</evidence>
<dbReference type="InterPro" id="IPR022664">
    <property type="entry name" value="DapB_N_CS"/>
</dbReference>
<dbReference type="InterPro" id="IPR022663">
    <property type="entry name" value="DapB_C"/>
</dbReference>
<feature type="binding site" evidence="13">
    <location>
        <begin position="95"/>
        <end position="97"/>
    </location>
    <ligand>
        <name>NAD(+)</name>
        <dbReference type="ChEBI" id="CHEBI:57540"/>
    </ligand>
</feature>
<feature type="binding site" evidence="13">
    <location>
        <begin position="161"/>
        <end position="162"/>
    </location>
    <ligand>
        <name>(S)-2,3,4,5-tetrahydrodipicolinate</name>
        <dbReference type="ChEBI" id="CHEBI:16845"/>
    </ligand>
</feature>
<proteinExistence type="inferred from homology"/>
<keyword evidence="3 13" id="KW-0028">Amino-acid biosynthesis</keyword>
<keyword evidence="6 13" id="KW-0560">Oxidoreductase</keyword>
<dbReference type="Proteomes" id="UP000886070">
    <property type="component" value="Unassembled WGS sequence"/>
</dbReference>
<dbReference type="InterPro" id="IPR023940">
    <property type="entry name" value="DHDPR_bac"/>
</dbReference>
<dbReference type="InterPro" id="IPR000846">
    <property type="entry name" value="DapB_N"/>
</dbReference>
<dbReference type="GO" id="GO:0008839">
    <property type="term" value="F:4-hydroxy-tetrahydrodipicolinate reductase"/>
    <property type="evidence" value="ECO:0007669"/>
    <property type="project" value="UniProtKB-UniRule"/>
</dbReference>
<dbReference type="InterPro" id="IPR036291">
    <property type="entry name" value="NAD(P)-bd_dom_sf"/>
</dbReference>
<dbReference type="SUPFAM" id="SSF51735">
    <property type="entry name" value="NAD(P)-binding Rossmann-fold domains"/>
    <property type="match status" value="1"/>
</dbReference>
<dbReference type="Pfam" id="PF05173">
    <property type="entry name" value="DapB_C"/>
    <property type="match status" value="1"/>
</dbReference>
<evidence type="ECO:0000256" key="10">
    <source>
        <dbReference type="ARBA" id="ARBA00038983"/>
    </source>
</evidence>
<protein>
    <recommendedName>
        <fullName evidence="10 13">4-hydroxy-tetrahydrodipicolinate reductase</fullName>
        <shortName evidence="13">HTPA reductase</shortName>
        <ecNumber evidence="10 13">1.17.1.8</ecNumber>
    </recommendedName>
</protein>
<comment type="catalytic activity">
    <reaction evidence="11 13">
        <text>(S)-2,3,4,5-tetrahydrodipicolinate + NADP(+) + H2O = (2S,4S)-4-hydroxy-2,3,4,5-tetrahydrodipicolinate + NADPH + H(+)</text>
        <dbReference type="Rhea" id="RHEA:35331"/>
        <dbReference type="ChEBI" id="CHEBI:15377"/>
        <dbReference type="ChEBI" id="CHEBI:15378"/>
        <dbReference type="ChEBI" id="CHEBI:16845"/>
        <dbReference type="ChEBI" id="CHEBI:57783"/>
        <dbReference type="ChEBI" id="CHEBI:58349"/>
        <dbReference type="ChEBI" id="CHEBI:67139"/>
        <dbReference type="EC" id="1.17.1.8"/>
    </reaction>
</comment>
<dbReference type="PROSITE" id="PS01298">
    <property type="entry name" value="DAPB"/>
    <property type="match status" value="1"/>
</dbReference>
<evidence type="ECO:0000256" key="1">
    <source>
        <dbReference type="ARBA" id="ARBA00006642"/>
    </source>
</evidence>
<dbReference type="GO" id="GO:0051287">
    <property type="term" value="F:NAD binding"/>
    <property type="evidence" value="ECO:0007669"/>
    <property type="project" value="UniProtKB-UniRule"/>
</dbReference>
<dbReference type="PANTHER" id="PTHR20836">
    <property type="entry name" value="DIHYDRODIPICOLINATE REDUCTASE"/>
    <property type="match status" value="1"/>
</dbReference>
<dbReference type="EC" id="1.17.1.8" evidence="10 13"/>
<feature type="binding site" evidence="13">
    <location>
        <begin position="11"/>
        <end position="16"/>
    </location>
    <ligand>
        <name>NAD(+)</name>
        <dbReference type="ChEBI" id="CHEBI:57540"/>
    </ligand>
</feature>
<comment type="caution">
    <text evidence="16">The sequence shown here is derived from an EMBL/GenBank/DDBJ whole genome shotgun (WGS) entry which is preliminary data.</text>
</comment>
<evidence type="ECO:0000256" key="5">
    <source>
        <dbReference type="ARBA" id="ARBA00022915"/>
    </source>
</evidence>
<dbReference type="PIRSF" id="PIRSF000161">
    <property type="entry name" value="DHPR"/>
    <property type="match status" value="1"/>
</dbReference>
<comment type="caution">
    <text evidence="13">Lacks conserved residue(s) required for the propagation of feature annotation.</text>
</comment>
<dbReference type="FunFam" id="3.30.360.10:FF:000004">
    <property type="entry name" value="4-hydroxy-tetrahydrodipicolinate reductase"/>
    <property type="match status" value="1"/>
</dbReference>
<evidence type="ECO:0000256" key="8">
    <source>
        <dbReference type="ARBA" id="ARBA00023154"/>
    </source>
</evidence>
<evidence type="ECO:0000256" key="12">
    <source>
        <dbReference type="ARBA" id="ARBA00049396"/>
    </source>
</evidence>
<dbReference type="PANTHER" id="PTHR20836:SF0">
    <property type="entry name" value="4-HYDROXY-TETRAHYDRODIPICOLINATE REDUCTASE 1, CHLOROPLASTIC-RELATED"/>
    <property type="match status" value="1"/>
</dbReference>
<feature type="binding site" evidence="13">
    <location>
        <position position="152"/>
    </location>
    <ligand>
        <name>(S)-2,3,4,5-tetrahydrodipicolinate</name>
        <dbReference type="ChEBI" id="CHEBI:16845"/>
    </ligand>
</feature>
<name>A0A7V5LYU2_UNCAE</name>
<feature type="binding site" evidence="13">
    <location>
        <position position="37"/>
    </location>
    <ligand>
        <name>NAD(+)</name>
        <dbReference type="ChEBI" id="CHEBI:57540"/>
    </ligand>
</feature>
<comment type="pathway">
    <text evidence="9 13">Amino-acid biosynthesis; L-lysine biosynthesis via DAP pathway; (S)-tetrahydrodipicolinate from L-aspartate: step 4/4.</text>
</comment>
<comment type="subcellular location">
    <subcellularLocation>
        <location evidence="13">Cytoplasm</location>
    </subcellularLocation>
</comment>
<feature type="active site" description="Proton donor" evidence="13">
    <location>
        <position position="155"/>
    </location>
</feature>
<dbReference type="EMBL" id="DRTT01000005">
    <property type="protein sequence ID" value="HHF97890.1"/>
    <property type="molecule type" value="Genomic_DNA"/>
</dbReference>
<dbReference type="SUPFAM" id="SSF55347">
    <property type="entry name" value="Glyceraldehyde-3-phosphate dehydrogenase-like, C-terminal domain"/>
    <property type="match status" value="1"/>
</dbReference>
<feature type="domain" description="Dihydrodipicolinate reductase N-terminal" evidence="14">
    <location>
        <begin position="5"/>
        <end position="122"/>
    </location>
</feature>